<sequence>MCNETQQKPYGYRRVSALEGTSSSGDLAKQLELVDAKVEEADTLKEKFEASQLELERFSAEYCILQDVLLQDCGEDLPAVENDSEQREFGAFQYLKKLLDSAKRKREALENQLAKKEEQFNLLQQNYQSLKDRHQWPLQDLGAFVRSIIEHTNQSSKAAVSLEASQQWKSYCEDASEKIRCVSDESHFWQQRHKKVVETLRERKNVVKCHNSSQTEADESSIAAKAETECDRLDEKVSSLLKRNGKLEIEADVLRSELSSLEEQAEMLVSDNKHFQQLAENLKQA</sequence>
<accession>A0AC60QF43</accession>
<proteinExistence type="predicted"/>
<evidence type="ECO:0000313" key="1">
    <source>
        <dbReference type="EMBL" id="KAG0432623.1"/>
    </source>
</evidence>
<reference evidence="1 2" key="1">
    <citation type="journal article" date="2020" name="Cell">
        <title>Large-Scale Comparative Analyses of Tick Genomes Elucidate Their Genetic Diversity and Vector Capacities.</title>
        <authorList>
            <consortium name="Tick Genome and Microbiome Consortium (TIGMIC)"/>
            <person name="Jia N."/>
            <person name="Wang J."/>
            <person name="Shi W."/>
            <person name="Du L."/>
            <person name="Sun Y."/>
            <person name="Zhan W."/>
            <person name="Jiang J.F."/>
            <person name="Wang Q."/>
            <person name="Zhang B."/>
            <person name="Ji P."/>
            <person name="Bell-Sakyi L."/>
            <person name="Cui X.M."/>
            <person name="Yuan T.T."/>
            <person name="Jiang B.G."/>
            <person name="Yang W.F."/>
            <person name="Lam T.T."/>
            <person name="Chang Q.C."/>
            <person name="Ding S.J."/>
            <person name="Wang X.J."/>
            <person name="Zhu J.G."/>
            <person name="Ruan X.D."/>
            <person name="Zhao L."/>
            <person name="Wei J.T."/>
            <person name="Ye R.Z."/>
            <person name="Que T.C."/>
            <person name="Du C.H."/>
            <person name="Zhou Y.H."/>
            <person name="Cheng J.X."/>
            <person name="Dai P.F."/>
            <person name="Guo W.B."/>
            <person name="Han X.H."/>
            <person name="Huang E.J."/>
            <person name="Li L.F."/>
            <person name="Wei W."/>
            <person name="Gao Y.C."/>
            <person name="Liu J.Z."/>
            <person name="Shao H.Z."/>
            <person name="Wang X."/>
            <person name="Wang C.C."/>
            <person name="Yang T.C."/>
            <person name="Huo Q.B."/>
            <person name="Li W."/>
            <person name="Chen H.Y."/>
            <person name="Chen S.E."/>
            <person name="Zhou L.G."/>
            <person name="Ni X.B."/>
            <person name="Tian J.H."/>
            <person name="Sheng Y."/>
            <person name="Liu T."/>
            <person name="Pan Y.S."/>
            <person name="Xia L.Y."/>
            <person name="Li J."/>
            <person name="Zhao F."/>
            <person name="Cao W.C."/>
        </authorList>
    </citation>
    <scope>NUCLEOTIDE SEQUENCE [LARGE SCALE GENOMIC DNA]</scope>
    <source>
        <strain evidence="1">Iper-2018</strain>
    </source>
</reference>
<keyword evidence="2" id="KW-1185">Reference proteome</keyword>
<organism evidence="1 2">
    <name type="scientific">Ixodes persulcatus</name>
    <name type="common">Taiga tick</name>
    <dbReference type="NCBI Taxonomy" id="34615"/>
    <lineage>
        <taxon>Eukaryota</taxon>
        <taxon>Metazoa</taxon>
        <taxon>Ecdysozoa</taxon>
        <taxon>Arthropoda</taxon>
        <taxon>Chelicerata</taxon>
        <taxon>Arachnida</taxon>
        <taxon>Acari</taxon>
        <taxon>Parasitiformes</taxon>
        <taxon>Ixodida</taxon>
        <taxon>Ixodoidea</taxon>
        <taxon>Ixodidae</taxon>
        <taxon>Ixodinae</taxon>
        <taxon>Ixodes</taxon>
    </lineage>
</organism>
<gene>
    <name evidence="1" type="ORF">HPB47_020673</name>
</gene>
<dbReference type="EMBL" id="JABSTQ010009133">
    <property type="protein sequence ID" value="KAG0432623.1"/>
    <property type="molecule type" value="Genomic_DNA"/>
</dbReference>
<comment type="caution">
    <text evidence="1">The sequence shown here is derived from an EMBL/GenBank/DDBJ whole genome shotgun (WGS) entry which is preliminary data.</text>
</comment>
<dbReference type="Proteomes" id="UP000805193">
    <property type="component" value="Unassembled WGS sequence"/>
</dbReference>
<name>A0AC60QF43_IXOPE</name>
<protein>
    <submittedName>
        <fullName evidence="1">Uncharacterized protein</fullName>
    </submittedName>
</protein>
<evidence type="ECO:0000313" key="2">
    <source>
        <dbReference type="Proteomes" id="UP000805193"/>
    </source>
</evidence>